<dbReference type="Proteomes" id="UP000537130">
    <property type="component" value="Unassembled WGS sequence"/>
</dbReference>
<keyword evidence="14" id="KW-1185">Reference proteome</keyword>
<dbReference type="Gene3D" id="3.30.460.10">
    <property type="entry name" value="Beta Polymerase, domain 2"/>
    <property type="match status" value="1"/>
</dbReference>
<evidence type="ECO:0000256" key="5">
    <source>
        <dbReference type="ARBA" id="ARBA00022884"/>
    </source>
</evidence>
<gene>
    <name evidence="7" type="primary">pcnB</name>
    <name evidence="13" type="ORF">FHR99_000844</name>
</gene>
<dbReference type="SUPFAM" id="SSF81891">
    <property type="entry name" value="Poly A polymerase C-terminal region-like"/>
    <property type="match status" value="1"/>
</dbReference>
<dbReference type="FunFam" id="3.30.460.10:FF:000035">
    <property type="entry name" value="Poly(A) polymerase I"/>
    <property type="match status" value="1"/>
</dbReference>
<dbReference type="CDD" id="cd05398">
    <property type="entry name" value="NT_ClassII-CCAase"/>
    <property type="match status" value="1"/>
</dbReference>
<dbReference type="InterPro" id="IPR032828">
    <property type="entry name" value="PolyA_RNA-bd"/>
</dbReference>
<protein>
    <recommendedName>
        <fullName evidence="7">Poly(A) polymerase I</fullName>
        <shortName evidence="7">PAP I</shortName>
        <ecNumber evidence="7">2.7.7.19</ecNumber>
    </recommendedName>
</protein>
<dbReference type="AlphaFoldDB" id="A0A7W4Z4Y1"/>
<dbReference type="InterPro" id="IPR025866">
    <property type="entry name" value="PolyA_pol_arg_C_dom"/>
</dbReference>
<dbReference type="Pfam" id="PF12627">
    <property type="entry name" value="PolyA_pol_RNAbd"/>
    <property type="match status" value="1"/>
</dbReference>
<keyword evidence="5 7" id="KW-0694">RNA-binding</keyword>
<comment type="function">
    <text evidence="7">Adds poly(A) tail to the 3' end of many RNAs, which usually targets these RNAs for decay. Plays a significant role in the global control of gene expression, through influencing the rate of transcript degradation, and in the general RNA quality control.</text>
</comment>
<dbReference type="Pfam" id="PF12626">
    <property type="entry name" value="PolyA_pol_arg_C"/>
    <property type="match status" value="1"/>
</dbReference>
<keyword evidence="6 7" id="KW-0804">Transcription</keyword>
<evidence type="ECO:0000256" key="9">
    <source>
        <dbReference type="SAM" id="MobiDB-lite"/>
    </source>
</evidence>
<dbReference type="GO" id="GO:1990817">
    <property type="term" value="F:poly(A) RNA polymerase activity"/>
    <property type="evidence" value="ECO:0007669"/>
    <property type="project" value="UniProtKB-UniRule"/>
</dbReference>
<proteinExistence type="inferred from homology"/>
<evidence type="ECO:0000256" key="7">
    <source>
        <dbReference type="HAMAP-Rule" id="MF_00957"/>
    </source>
</evidence>
<evidence type="ECO:0000256" key="6">
    <source>
        <dbReference type="ARBA" id="ARBA00023163"/>
    </source>
</evidence>
<feature type="compositionally biased region" description="Basic residues" evidence="9">
    <location>
        <begin position="426"/>
        <end position="442"/>
    </location>
</feature>
<feature type="active site" evidence="7">
    <location>
        <position position="142"/>
    </location>
</feature>
<keyword evidence="3 7" id="KW-0547">Nucleotide-binding</keyword>
<evidence type="ECO:0000313" key="14">
    <source>
        <dbReference type="Proteomes" id="UP000537130"/>
    </source>
</evidence>
<feature type="domain" description="tRNA nucleotidyltransferase/poly(A) polymerase RNA and SrmB- binding" evidence="12">
    <location>
        <begin position="200"/>
        <end position="261"/>
    </location>
</feature>
<name>A0A7W4Z4Y1_9GAMM</name>
<evidence type="ECO:0000259" key="10">
    <source>
        <dbReference type="Pfam" id="PF01743"/>
    </source>
</evidence>
<dbReference type="PANTHER" id="PTHR43051">
    <property type="entry name" value="POLYNUCLEOTIDE ADENYLYLTRANSFERASE FAMILY PROTEIN"/>
    <property type="match status" value="1"/>
</dbReference>
<sequence>MTRKPSAEKLPRVLSRDEHVVSRKQISDNALKVMHRLRSGGFDAFLVGGGVRDLMLGKQPKDFDIATDATPEEVRQLFRNSRIIGRRFKIVHVRFGREIIEVTTYRGSHEDGNAKSAVAGESGMLLRDNVYGTLEEDAIRRDFTVNALYYCSDKFTVHDYVGGLSDLEKREVRIIGDASSRYQEDPVRMLRAVRFAAKLDFTLEKRTAAPLQQLAPLLEQIPAARLFDEVLKLFMEGQALRVYALLKHYNLFRPLFPATQAVLDSGDSSASALIEQGLINTDTRIGQNKPVTPAFIFAIMLWPVVRREMAQLQAEGMPEIPALHQAAQNVVSAQQAHTSIPKRFSMPMRDIWELQLRLPRRTGRRAQELLEHRYFRAGYDFLLLREQSGEIPEELGPWWTAFQEADESARDGMQKKVAGDRSSRGNGRRRRKPRHRKSPRPS</sequence>
<evidence type="ECO:0000256" key="2">
    <source>
        <dbReference type="ARBA" id="ARBA00022679"/>
    </source>
</evidence>
<dbReference type="Gene3D" id="1.10.3090.10">
    <property type="entry name" value="cca-adding enzyme, domain 2"/>
    <property type="match status" value="1"/>
</dbReference>
<keyword evidence="2 7" id="KW-0808">Transferase</keyword>
<feature type="region of interest" description="Disordered" evidence="9">
    <location>
        <begin position="406"/>
        <end position="442"/>
    </location>
</feature>
<dbReference type="InterPro" id="IPR010206">
    <property type="entry name" value="PolA_pol_I"/>
</dbReference>
<feature type="active site" evidence="7">
    <location>
        <position position="62"/>
    </location>
</feature>
<evidence type="ECO:0000313" key="13">
    <source>
        <dbReference type="EMBL" id="MBB3046608.1"/>
    </source>
</evidence>
<dbReference type="EMBL" id="JACHWY010000001">
    <property type="protein sequence ID" value="MBB3046608.1"/>
    <property type="molecule type" value="Genomic_DNA"/>
</dbReference>
<dbReference type="Pfam" id="PF01743">
    <property type="entry name" value="PolyA_pol"/>
    <property type="match status" value="1"/>
</dbReference>
<dbReference type="NCBIfam" id="TIGR01942">
    <property type="entry name" value="pcnB"/>
    <property type="match status" value="1"/>
</dbReference>
<feature type="domain" description="Polymerase A arginine-rich C-terminal" evidence="11">
    <location>
        <begin position="315"/>
        <end position="434"/>
    </location>
</feature>
<evidence type="ECO:0000256" key="1">
    <source>
        <dbReference type="ARBA" id="ARBA00022664"/>
    </source>
</evidence>
<dbReference type="GO" id="GO:0043633">
    <property type="term" value="P:polyadenylation-dependent RNA catabolic process"/>
    <property type="evidence" value="ECO:0007669"/>
    <property type="project" value="InterPro"/>
</dbReference>
<dbReference type="EC" id="2.7.7.19" evidence="7"/>
<evidence type="ECO:0000256" key="4">
    <source>
        <dbReference type="ARBA" id="ARBA00022840"/>
    </source>
</evidence>
<accession>A0A7W4Z4Y1</accession>
<evidence type="ECO:0000259" key="11">
    <source>
        <dbReference type="Pfam" id="PF12626"/>
    </source>
</evidence>
<organism evidence="13 14">
    <name type="scientific">Litorivivens lipolytica</name>
    <dbReference type="NCBI Taxonomy" id="1524264"/>
    <lineage>
        <taxon>Bacteria</taxon>
        <taxon>Pseudomonadati</taxon>
        <taxon>Pseudomonadota</taxon>
        <taxon>Gammaproteobacteria</taxon>
        <taxon>Litorivivens</taxon>
    </lineage>
</organism>
<comment type="catalytic activity">
    <reaction evidence="7">
        <text>RNA(n) + ATP = RNA(n)-3'-adenine ribonucleotide + diphosphate</text>
        <dbReference type="Rhea" id="RHEA:11332"/>
        <dbReference type="Rhea" id="RHEA-COMP:14527"/>
        <dbReference type="Rhea" id="RHEA-COMP:17347"/>
        <dbReference type="ChEBI" id="CHEBI:30616"/>
        <dbReference type="ChEBI" id="CHEBI:33019"/>
        <dbReference type="ChEBI" id="CHEBI:140395"/>
        <dbReference type="ChEBI" id="CHEBI:173115"/>
        <dbReference type="EC" id="2.7.7.19"/>
    </reaction>
</comment>
<evidence type="ECO:0000256" key="3">
    <source>
        <dbReference type="ARBA" id="ARBA00022741"/>
    </source>
</evidence>
<evidence type="ECO:0000256" key="8">
    <source>
        <dbReference type="RuleBase" id="RU003953"/>
    </source>
</evidence>
<comment type="caution">
    <text evidence="13">The sequence shown here is derived from an EMBL/GenBank/DDBJ whole genome shotgun (WGS) entry which is preliminary data.</text>
</comment>
<dbReference type="InterPro" id="IPR043519">
    <property type="entry name" value="NT_sf"/>
</dbReference>
<dbReference type="InterPro" id="IPR052191">
    <property type="entry name" value="tRNA_ntf/polyA_polymerase_I"/>
</dbReference>
<dbReference type="GO" id="GO:0006397">
    <property type="term" value="P:mRNA processing"/>
    <property type="evidence" value="ECO:0007669"/>
    <property type="project" value="UniProtKB-KW"/>
</dbReference>
<feature type="domain" description="Poly A polymerase head" evidence="10">
    <location>
        <begin position="44"/>
        <end position="173"/>
    </location>
</feature>
<reference evidence="13 14" key="1">
    <citation type="submission" date="2020-08" db="EMBL/GenBank/DDBJ databases">
        <title>Genomic Encyclopedia of Type Strains, Phase III (KMG-III): the genomes of soil and plant-associated and newly described type strains.</title>
        <authorList>
            <person name="Whitman W."/>
        </authorList>
    </citation>
    <scope>NUCLEOTIDE SEQUENCE [LARGE SCALE GENOMIC DNA]</scope>
    <source>
        <strain evidence="13 14">CECT 8654</strain>
    </source>
</reference>
<dbReference type="GO" id="GO:0003723">
    <property type="term" value="F:RNA binding"/>
    <property type="evidence" value="ECO:0007669"/>
    <property type="project" value="UniProtKB-UniRule"/>
</dbReference>
<keyword evidence="4 7" id="KW-0067">ATP-binding</keyword>
<keyword evidence="1 7" id="KW-0507">mRNA processing</keyword>
<dbReference type="InterPro" id="IPR002646">
    <property type="entry name" value="PolA_pol_head_dom"/>
</dbReference>
<dbReference type="GO" id="GO:0005524">
    <property type="term" value="F:ATP binding"/>
    <property type="evidence" value="ECO:0007669"/>
    <property type="project" value="UniProtKB-UniRule"/>
</dbReference>
<dbReference type="PANTHER" id="PTHR43051:SF1">
    <property type="entry name" value="POLYNUCLEOTIDE ADENYLYLTRANSFERASE FAMILY PROTEIN"/>
    <property type="match status" value="1"/>
</dbReference>
<dbReference type="SUPFAM" id="SSF81301">
    <property type="entry name" value="Nucleotidyltransferase"/>
    <property type="match status" value="1"/>
</dbReference>
<dbReference type="HAMAP" id="MF_00957">
    <property type="entry name" value="PolyA_pol"/>
    <property type="match status" value="1"/>
</dbReference>
<feature type="compositionally biased region" description="Basic and acidic residues" evidence="9">
    <location>
        <begin position="407"/>
        <end position="423"/>
    </location>
</feature>
<feature type="active site" evidence="7">
    <location>
        <position position="64"/>
    </location>
</feature>
<evidence type="ECO:0000259" key="12">
    <source>
        <dbReference type="Pfam" id="PF12627"/>
    </source>
</evidence>
<keyword evidence="13" id="KW-0548">Nucleotidyltransferase</keyword>
<comment type="similarity">
    <text evidence="7 8">Belongs to the tRNA nucleotidyltransferase/poly(A) polymerase family.</text>
</comment>